<dbReference type="HAMAP" id="MF_00765">
    <property type="entry name" value="DarP"/>
    <property type="match status" value="1"/>
</dbReference>
<keyword evidence="1 5" id="KW-0963">Cytoplasm</keyword>
<evidence type="ECO:0000256" key="2">
    <source>
        <dbReference type="ARBA" id="ARBA00022517"/>
    </source>
</evidence>
<dbReference type="PIRSF" id="PIRSF016183">
    <property type="entry name" value="UCP016183"/>
    <property type="match status" value="1"/>
</dbReference>
<evidence type="ECO:0000256" key="5">
    <source>
        <dbReference type="HAMAP-Rule" id="MF_00765"/>
    </source>
</evidence>
<dbReference type="RefSeq" id="WP_347286507.1">
    <property type="nucleotide sequence ID" value="NZ_JAUZQE010000006.1"/>
</dbReference>
<protein>
    <recommendedName>
        <fullName evidence="5">Dual-action ribosomal maturation protein DarP</fullName>
    </recommendedName>
    <alternativeName>
        <fullName evidence="5">Large ribosomal subunit assembly factor DarP</fullName>
    </alternativeName>
</protein>
<dbReference type="PANTHER" id="PTHR38101:SF1">
    <property type="entry name" value="UPF0307 PROTEIN YJGA"/>
    <property type="match status" value="1"/>
</dbReference>
<gene>
    <name evidence="7" type="primary">yjgA</name>
    <name evidence="5" type="synonym">darP</name>
    <name evidence="7" type="ORF">Q8947_03890</name>
</gene>
<dbReference type="PANTHER" id="PTHR38101">
    <property type="entry name" value="UPF0307 PROTEIN YJGA"/>
    <property type="match status" value="1"/>
</dbReference>
<dbReference type="NCBIfam" id="NF003593">
    <property type="entry name" value="PRK05255.1-1"/>
    <property type="match status" value="1"/>
</dbReference>
<dbReference type="Pfam" id="PF04751">
    <property type="entry name" value="DarP"/>
    <property type="match status" value="1"/>
</dbReference>
<dbReference type="EMBL" id="JAUZQE010000006">
    <property type="protein sequence ID" value="MDR4125126.1"/>
    <property type="molecule type" value="Genomic_DNA"/>
</dbReference>
<evidence type="ECO:0000256" key="3">
    <source>
        <dbReference type="ARBA" id="ARBA00022730"/>
    </source>
</evidence>
<evidence type="ECO:0000256" key="4">
    <source>
        <dbReference type="ARBA" id="ARBA00022884"/>
    </source>
</evidence>
<name>A0ABU1D3Y1_9BURK</name>
<keyword evidence="2 5" id="KW-0690">Ribosome biogenesis</keyword>
<sequence length="185" mass="21162">MSLSSPTDLPNDSAPQYDRPSKSQVKRDMLALTALGKQLVDLSPERLRQLALPDALHEAIRLAQRTTAREGRRRQIQYVGKLMRTAPIDTDAIRRQLDTWAHGSREEARQQHRLEALRELLLRDDDALTELLAHHPVPDVQQLRATIRAARKEARQNEALPPGSEPQRKHYRALFQALKNLNLEP</sequence>
<dbReference type="Proteomes" id="UP001232156">
    <property type="component" value="Unassembled WGS sequence"/>
</dbReference>
<keyword evidence="3 5" id="KW-0699">rRNA-binding</keyword>
<evidence type="ECO:0000313" key="8">
    <source>
        <dbReference type="Proteomes" id="UP001232156"/>
    </source>
</evidence>
<evidence type="ECO:0000256" key="6">
    <source>
        <dbReference type="SAM" id="MobiDB-lite"/>
    </source>
</evidence>
<reference evidence="7 8" key="1">
    <citation type="submission" date="2023-08" db="EMBL/GenBank/DDBJ databases">
        <title>Alcaligenaceae gen. nov., a novel taxon isolated from the sludge of Yixing Pesticide Factory.</title>
        <authorList>
            <person name="Ruan L."/>
        </authorList>
    </citation>
    <scope>NUCLEOTIDE SEQUENCE [LARGE SCALE GENOMIC DNA]</scope>
    <source>
        <strain evidence="7 8">LG-2</strain>
    </source>
</reference>
<dbReference type="CDD" id="cd16331">
    <property type="entry name" value="YjgA-like"/>
    <property type="match status" value="1"/>
</dbReference>
<comment type="function">
    <text evidence="5">Member of a network of 50S ribosomal subunit biogenesis factors which assembles along the 30S-50S interface, preventing incorrect 23S rRNA structures from forming. Promotes peptidyl transferase center (PTC) maturation.</text>
</comment>
<comment type="subcellular location">
    <subcellularLocation>
        <location evidence="5">Cytoplasm</location>
    </subcellularLocation>
    <text evidence="5">Associates with late stage pre-50S ribosomal subunits.</text>
</comment>
<organism evidence="7 8">
    <name type="scientific">Yanghanlia caeni</name>
    <dbReference type="NCBI Taxonomy" id="3064283"/>
    <lineage>
        <taxon>Bacteria</taxon>
        <taxon>Pseudomonadati</taxon>
        <taxon>Pseudomonadota</taxon>
        <taxon>Betaproteobacteria</taxon>
        <taxon>Burkholderiales</taxon>
        <taxon>Alcaligenaceae</taxon>
        <taxon>Yanghanlia</taxon>
    </lineage>
</organism>
<feature type="region of interest" description="Disordered" evidence="6">
    <location>
        <begin position="1"/>
        <end position="25"/>
    </location>
</feature>
<dbReference type="InterPro" id="IPR006839">
    <property type="entry name" value="DarP"/>
</dbReference>
<evidence type="ECO:0000256" key="1">
    <source>
        <dbReference type="ARBA" id="ARBA00022490"/>
    </source>
</evidence>
<feature type="compositionally biased region" description="Polar residues" evidence="6">
    <location>
        <begin position="1"/>
        <end position="14"/>
    </location>
</feature>
<comment type="caution">
    <text evidence="7">The sequence shown here is derived from an EMBL/GenBank/DDBJ whole genome shotgun (WGS) entry which is preliminary data.</text>
</comment>
<accession>A0ABU1D3Y1</accession>
<dbReference type="InterPro" id="IPR023153">
    <property type="entry name" value="DarP_sf"/>
</dbReference>
<evidence type="ECO:0000313" key="7">
    <source>
        <dbReference type="EMBL" id="MDR4125126.1"/>
    </source>
</evidence>
<comment type="similarity">
    <text evidence="5">Belongs to the DarP family.</text>
</comment>
<dbReference type="Gene3D" id="1.10.60.30">
    <property type="entry name" value="PSPTO4464-like domains"/>
    <property type="match status" value="2"/>
</dbReference>
<keyword evidence="4 5" id="KW-0694">RNA-binding</keyword>
<dbReference type="SUPFAM" id="SSF158710">
    <property type="entry name" value="PSPTO4464-like"/>
    <property type="match status" value="1"/>
</dbReference>
<keyword evidence="8" id="KW-1185">Reference proteome</keyword>
<proteinExistence type="inferred from homology"/>